<feature type="region of interest" description="Disordered" evidence="1">
    <location>
        <begin position="125"/>
        <end position="208"/>
    </location>
</feature>
<sequence>MPTLREVTEIASALALQAPGTDAPLDVLGDWGREVVRFLTWLDTEERKVLFTLTAVSQLHTTFQEQVDARLHHPWRSWGRRWLPLTAEAWEAKMQALMGSPVIGDPLASTQLSSLAVVALPEPSNKVKYGDHAGAGDWKTEEKPARRTRTSWAKRPREEAPQGDTRPSDVQTPSSFVDRPSNRPRLPPSVKKPLRRMPPSKPRSFNELMQDNNLRDPHAVVLECKRCIKKSSATRPCLTVLRLCSRTDEYELSHSCMRCIVDHQKCEWPAGAISKNTEHRADVSVKYFSFTEDQSTAPKSPGPTSTQSGASAPHDVVIDSPQKNTVKAASSTRPAPGPSSATTVAEQVKHTSDIVQLPTPKRSDSPISTWIMELM</sequence>
<keyword evidence="3" id="KW-1185">Reference proteome</keyword>
<dbReference type="GeneID" id="64690973"/>
<feature type="region of interest" description="Disordered" evidence="1">
    <location>
        <begin position="292"/>
        <end position="365"/>
    </location>
</feature>
<dbReference type="EMBL" id="JABBWM010000035">
    <property type="protein sequence ID" value="KAG2106590.1"/>
    <property type="molecule type" value="Genomic_DNA"/>
</dbReference>
<reference evidence="2" key="1">
    <citation type="journal article" date="2020" name="New Phytol.">
        <title>Comparative genomics reveals dynamic genome evolution in host specialist ectomycorrhizal fungi.</title>
        <authorList>
            <person name="Lofgren L.A."/>
            <person name="Nguyen N.H."/>
            <person name="Vilgalys R."/>
            <person name="Ruytinx J."/>
            <person name="Liao H.L."/>
            <person name="Branco S."/>
            <person name="Kuo A."/>
            <person name="LaButti K."/>
            <person name="Lipzen A."/>
            <person name="Andreopoulos W."/>
            <person name="Pangilinan J."/>
            <person name="Riley R."/>
            <person name="Hundley H."/>
            <person name="Na H."/>
            <person name="Barry K."/>
            <person name="Grigoriev I.V."/>
            <person name="Stajich J.E."/>
            <person name="Kennedy P.G."/>
        </authorList>
    </citation>
    <scope>NUCLEOTIDE SEQUENCE</scope>
    <source>
        <strain evidence="2">FC423</strain>
    </source>
</reference>
<protein>
    <submittedName>
        <fullName evidence="2">Uncharacterized protein</fullName>
    </submittedName>
</protein>
<feature type="compositionally biased region" description="Polar residues" evidence="1">
    <location>
        <begin position="321"/>
        <end position="345"/>
    </location>
</feature>
<evidence type="ECO:0000256" key="1">
    <source>
        <dbReference type="SAM" id="MobiDB-lite"/>
    </source>
</evidence>
<gene>
    <name evidence="2" type="ORF">F5147DRAFT_228397</name>
</gene>
<accession>A0A9P7JT89</accession>
<name>A0A9P7JT89_9AGAM</name>
<feature type="compositionally biased region" description="Polar residues" evidence="1">
    <location>
        <begin position="292"/>
        <end position="310"/>
    </location>
</feature>
<organism evidence="2 3">
    <name type="scientific">Suillus discolor</name>
    <dbReference type="NCBI Taxonomy" id="1912936"/>
    <lineage>
        <taxon>Eukaryota</taxon>
        <taxon>Fungi</taxon>
        <taxon>Dikarya</taxon>
        <taxon>Basidiomycota</taxon>
        <taxon>Agaricomycotina</taxon>
        <taxon>Agaricomycetes</taxon>
        <taxon>Agaricomycetidae</taxon>
        <taxon>Boletales</taxon>
        <taxon>Suillineae</taxon>
        <taxon>Suillaceae</taxon>
        <taxon>Suillus</taxon>
    </lineage>
</organism>
<dbReference type="OrthoDB" id="2677729at2759"/>
<dbReference type="Proteomes" id="UP000823399">
    <property type="component" value="Unassembled WGS sequence"/>
</dbReference>
<dbReference type="RefSeq" id="XP_041291628.1">
    <property type="nucleotide sequence ID" value="XM_041428714.1"/>
</dbReference>
<comment type="caution">
    <text evidence="2">The sequence shown here is derived from an EMBL/GenBank/DDBJ whole genome shotgun (WGS) entry which is preliminary data.</text>
</comment>
<evidence type="ECO:0000313" key="2">
    <source>
        <dbReference type="EMBL" id="KAG2106590.1"/>
    </source>
</evidence>
<evidence type="ECO:0000313" key="3">
    <source>
        <dbReference type="Proteomes" id="UP000823399"/>
    </source>
</evidence>
<proteinExistence type="predicted"/>
<dbReference type="AlphaFoldDB" id="A0A9P7JT89"/>